<dbReference type="Pfam" id="PF05687">
    <property type="entry name" value="BES1_N"/>
    <property type="match status" value="1"/>
</dbReference>
<evidence type="ECO:0000313" key="10">
    <source>
        <dbReference type="Proteomes" id="UP000663760"/>
    </source>
</evidence>
<name>A0A7I8LIQ3_SPIIN</name>
<evidence type="ECO:0000256" key="2">
    <source>
        <dbReference type="ARBA" id="ARBA00022604"/>
    </source>
</evidence>
<dbReference type="EMBL" id="LR746280">
    <property type="protein sequence ID" value="CAA7409927.1"/>
    <property type="molecule type" value="Genomic_DNA"/>
</dbReference>
<dbReference type="AlphaFoldDB" id="A0A7I8LIQ3"/>
<comment type="function">
    <text evidence="7">Functions in brassinosteroid signaling. May function as transcriptional repressor.</text>
</comment>
<dbReference type="PANTHER" id="PTHR31506">
    <property type="entry name" value="BES1/BZR1 HOMOLOG PROTEIN 3-RELATED"/>
    <property type="match status" value="1"/>
</dbReference>
<reference evidence="9" key="1">
    <citation type="submission" date="2020-02" db="EMBL/GenBank/DDBJ databases">
        <authorList>
            <person name="Scholz U."/>
            <person name="Mascher M."/>
            <person name="Fiebig A."/>
        </authorList>
    </citation>
    <scope>NUCLEOTIDE SEQUENCE</scope>
</reference>
<dbReference type="InterPro" id="IPR033264">
    <property type="entry name" value="BZR"/>
</dbReference>
<keyword evidence="6 7" id="KW-0804">Transcription</keyword>
<dbReference type="Proteomes" id="UP000663760">
    <property type="component" value="Chromosome 17"/>
</dbReference>
<sequence>MEGGRGRKGCIRASRGPWVVRRVGRDGVLRTSLRSPSEQERSNNLARERRRRMVAARIFSSLRTHGGFPLPKHPDQNDVLKALCQQAGWHVEEDGTIHRKGSITPAGGDSEITKLSLSLSLSLSLCKYYLTYDH</sequence>
<evidence type="ECO:0000256" key="1">
    <source>
        <dbReference type="ARBA" id="ARBA00005909"/>
    </source>
</evidence>
<keyword evidence="2" id="KW-0341">Growth regulation</keyword>
<gene>
    <name evidence="9" type="ORF">SI8410_17020605</name>
</gene>
<feature type="domain" description="BES1/BZR1 plant transcription factor N-terminal" evidence="8">
    <location>
        <begin position="33"/>
        <end position="120"/>
    </location>
</feature>
<dbReference type="PANTHER" id="PTHR31506:SF21">
    <property type="entry name" value="PROTEIN BZR1 HOMOLOG"/>
    <property type="match status" value="1"/>
</dbReference>
<dbReference type="OrthoDB" id="1907033at2759"/>
<dbReference type="GO" id="GO:0003700">
    <property type="term" value="F:DNA-binding transcription factor activity"/>
    <property type="evidence" value="ECO:0007669"/>
    <property type="project" value="UniProtKB-UniRule"/>
</dbReference>
<keyword evidence="10" id="KW-1185">Reference proteome</keyword>
<proteinExistence type="inferred from homology"/>
<accession>A0A7I8LIQ3</accession>
<evidence type="ECO:0000256" key="7">
    <source>
        <dbReference type="RuleBase" id="RU369040"/>
    </source>
</evidence>
<evidence type="ECO:0000313" key="9">
    <source>
        <dbReference type="EMBL" id="CAA7409927.1"/>
    </source>
</evidence>
<evidence type="ECO:0000256" key="5">
    <source>
        <dbReference type="ARBA" id="ARBA00023125"/>
    </source>
</evidence>
<keyword evidence="4 7" id="KW-0805">Transcription regulation</keyword>
<dbReference type="GO" id="GO:0009742">
    <property type="term" value="P:brassinosteroid mediated signaling pathway"/>
    <property type="evidence" value="ECO:0007669"/>
    <property type="project" value="UniProtKB-UniRule"/>
</dbReference>
<evidence type="ECO:0000256" key="4">
    <source>
        <dbReference type="ARBA" id="ARBA00023015"/>
    </source>
</evidence>
<dbReference type="GO" id="GO:0003677">
    <property type="term" value="F:DNA binding"/>
    <property type="evidence" value="ECO:0007669"/>
    <property type="project" value="UniProtKB-UniRule"/>
</dbReference>
<comment type="similarity">
    <text evidence="1 7">Belongs to the BZR/LAT61 family.</text>
</comment>
<dbReference type="GO" id="GO:0006351">
    <property type="term" value="P:DNA-templated transcription"/>
    <property type="evidence" value="ECO:0007669"/>
    <property type="project" value="InterPro"/>
</dbReference>
<organism evidence="9 10">
    <name type="scientific">Spirodela intermedia</name>
    <name type="common">Intermediate duckweed</name>
    <dbReference type="NCBI Taxonomy" id="51605"/>
    <lineage>
        <taxon>Eukaryota</taxon>
        <taxon>Viridiplantae</taxon>
        <taxon>Streptophyta</taxon>
        <taxon>Embryophyta</taxon>
        <taxon>Tracheophyta</taxon>
        <taxon>Spermatophyta</taxon>
        <taxon>Magnoliopsida</taxon>
        <taxon>Liliopsida</taxon>
        <taxon>Araceae</taxon>
        <taxon>Lemnoideae</taxon>
        <taxon>Spirodela</taxon>
    </lineage>
</organism>
<keyword evidence="3 7" id="KW-1070">Brassinosteroid signaling pathway</keyword>
<evidence type="ECO:0000259" key="8">
    <source>
        <dbReference type="Pfam" id="PF05687"/>
    </source>
</evidence>
<protein>
    <recommendedName>
        <fullName evidence="7">Protein BZR1 homolog</fullName>
    </recommendedName>
    <alternativeName>
        <fullName evidence="7">Protein BRASSINAZOLE-RESISTANT 1 homolog</fullName>
    </alternativeName>
</protein>
<comment type="subcellular location">
    <subcellularLocation>
        <location evidence="7">Nucleus</location>
    </subcellularLocation>
</comment>
<keyword evidence="5 7" id="KW-0238">DNA-binding</keyword>
<dbReference type="GO" id="GO:0005634">
    <property type="term" value="C:nucleus"/>
    <property type="evidence" value="ECO:0007669"/>
    <property type="project" value="UniProtKB-SubCell"/>
</dbReference>
<dbReference type="InterPro" id="IPR008540">
    <property type="entry name" value="BES1_N"/>
</dbReference>
<evidence type="ECO:0000256" key="3">
    <source>
        <dbReference type="ARBA" id="ARBA00022626"/>
    </source>
</evidence>
<evidence type="ECO:0000256" key="6">
    <source>
        <dbReference type="ARBA" id="ARBA00023163"/>
    </source>
</evidence>